<evidence type="ECO:0000313" key="5">
    <source>
        <dbReference type="EMBL" id="RPA96961.1"/>
    </source>
</evidence>
<feature type="non-terminal residue" evidence="5">
    <location>
        <position position="1"/>
    </location>
</feature>
<dbReference type="InterPro" id="IPR036770">
    <property type="entry name" value="Ankyrin_rpt-contain_sf"/>
</dbReference>
<dbReference type="InterPro" id="IPR002110">
    <property type="entry name" value="Ankyrin_rpt"/>
</dbReference>
<keyword evidence="2 3" id="KW-0040">ANK repeat</keyword>
<dbReference type="OrthoDB" id="426293at2759"/>
<proteinExistence type="predicted"/>
<dbReference type="SMART" id="SM00248">
    <property type="entry name" value="ANK"/>
    <property type="match status" value="3"/>
</dbReference>
<evidence type="ECO:0000256" key="1">
    <source>
        <dbReference type="ARBA" id="ARBA00022737"/>
    </source>
</evidence>
<dbReference type="STRING" id="1336337.A0A3N4JJQ1"/>
<dbReference type="AlphaFoldDB" id="A0A3N4JJQ1"/>
<dbReference type="PROSITE" id="PS50088">
    <property type="entry name" value="ANK_REPEAT"/>
    <property type="match status" value="1"/>
</dbReference>
<reference evidence="5 6" key="1">
    <citation type="journal article" date="2018" name="Nat. Ecol. Evol.">
        <title>Pezizomycetes genomes reveal the molecular basis of ectomycorrhizal truffle lifestyle.</title>
        <authorList>
            <person name="Murat C."/>
            <person name="Payen T."/>
            <person name="Noel B."/>
            <person name="Kuo A."/>
            <person name="Morin E."/>
            <person name="Chen J."/>
            <person name="Kohler A."/>
            <person name="Krizsan K."/>
            <person name="Balestrini R."/>
            <person name="Da Silva C."/>
            <person name="Montanini B."/>
            <person name="Hainaut M."/>
            <person name="Levati E."/>
            <person name="Barry K.W."/>
            <person name="Belfiori B."/>
            <person name="Cichocki N."/>
            <person name="Clum A."/>
            <person name="Dockter R.B."/>
            <person name="Fauchery L."/>
            <person name="Guy J."/>
            <person name="Iotti M."/>
            <person name="Le Tacon F."/>
            <person name="Lindquist E.A."/>
            <person name="Lipzen A."/>
            <person name="Malagnac F."/>
            <person name="Mello A."/>
            <person name="Molinier V."/>
            <person name="Miyauchi S."/>
            <person name="Poulain J."/>
            <person name="Riccioni C."/>
            <person name="Rubini A."/>
            <person name="Sitrit Y."/>
            <person name="Splivallo R."/>
            <person name="Traeger S."/>
            <person name="Wang M."/>
            <person name="Zifcakova L."/>
            <person name="Wipf D."/>
            <person name="Zambonelli A."/>
            <person name="Paolocci F."/>
            <person name="Nowrousian M."/>
            <person name="Ottonello S."/>
            <person name="Baldrian P."/>
            <person name="Spatafora J.W."/>
            <person name="Henrissat B."/>
            <person name="Nagy L.G."/>
            <person name="Aury J.M."/>
            <person name="Wincker P."/>
            <person name="Grigoriev I.V."/>
            <person name="Bonfante P."/>
            <person name="Martin F.M."/>
        </authorList>
    </citation>
    <scope>NUCLEOTIDE SEQUENCE [LARGE SCALE GENOMIC DNA]</scope>
    <source>
        <strain evidence="5 6">120613-1</strain>
    </source>
</reference>
<feature type="repeat" description="ANK" evidence="3">
    <location>
        <begin position="68"/>
        <end position="101"/>
    </location>
</feature>
<dbReference type="EMBL" id="ML120409">
    <property type="protein sequence ID" value="RPA96961.1"/>
    <property type="molecule type" value="Genomic_DNA"/>
</dbReference>
<dbReference type="PANTHER" id="PTHR24198">
    <property type="entry name" value="ANKYRIN REPEAT AND PROTEIN KINASE DOMAIN-CONTAINING PROTEIN"/>
    <property type="match status" value="1"/>
</dbReference>
<dbReference type="PANTHER" id="PTHR24198:SF165">
    <property type="entry name" value="ANKYRIN REPEAT-CONTAINING PROTEIN-RELATED"/>
    <property type="match status" value="1"/>
</dbReference>
<evidence type="ECO:0000256" key="4">
    <source>
        <dbReference type="SAM" id="MobiDB-lite"/>
    </source>
</evidence>
<name>A0A3N4JJQ1_9PEZI</name>
<keyword evidence="1" id="KW-0677">Repeat</keyword>
<dbReference type="PROSITE" id="PS50297">
    <property type="entry name" value="ANK_REP_REGION"/>
    <property type="match status" value="1"/>
</dbReference>
<keyword evidence="6" id="KW-1185">Reference proteome</keyword>
<organism evidence="5 6">
    <name type="scientific">Choiromyces venosus 120613-1</name>
    <dbReference type="NCBI Taxonomy" id="1336337"/>
    <lineage>
        <taxon>Eukaryota</taxon>
        <taxon>Fungi</taxon>
        <taxon>Dikarya</taxon>
        <taxon>Ascomycota</taxon>
        <taxon>Pezizomycotina</taxon>
        <taxon>Pezizomycetes</taxon>
        <taxon>Pezizales</taxon>
        <taxon>Tuberaceae</taxon>
        <taxon>Choiromyces</taxon>
    </lineage>
</organism>
<protein>
    <submittedName>
        <fullName evidence="5">Ankyrin</fullName>
    </submittedName>
</protein>
<accession>A0A3N4JJQ1</accession>
<sequence>TPLCWTAQNGHEAAVKTLLAQMGVNPNTADTTYGQTPLCWAAENGHGGVVKILLAREDVNPNTPNTVYGRTPLYCAARNGHEAVIKTLLAREDVSTDTTDNLNEMPLFWELSGAHNQIVTTLQEMISRSSDPAHDGGQVVTPQSAEHGQEYAAGMLCGGSDPGPDIADLEGPNVNLSTTPRSVNGHRTTMNDSSFPDPHRFSAEQNTHLHPPPSGRRGFQPFPEPDTHPHNLQSTLLAAFDRYFIISSFF</sequence>
<feature type="region of interest" description="Disordered" evidence="4">
    <location>
        <begin position="153"/>
        <end position="230"/>
    </location>
</feature>
<dbReference type="Gene3D" id="1.25.40.20">
    <property type="entry name" value="Ankyrin repeat-containing domain"/>
    <property type="match status" value="1"/>
</dbReference>
<gene>
    <name evidence="5" type="ORF">L873DRAFT_1692443</name>
</gene>
<dbReference type="Proteomes" id="UP000276215">
    <property type="component" value="Unassembled WGS sequence"/>
</dbReference>
<evidence type="ECO:0000256" key="2">
    <source>
        <dbReference type="ARBA" id="ARBA00023043"/>
    </source>
</evidence>
<evidence type="ECO:0000313" key="6">
    <source>
        <dbReference type="Proteomes" id="UP000276215"/>
    </source>
</evidence>
<dbReference type="Pfam" id="PF12796">
    <property type="entry name" value="Ank_2"/>
    <property type="match status" value="1"/>
</dbReference>
<dbReference type="SUPFAM" id="SSF48403">
    <property type="entry name" value="Ankyrin repeat"/>
    <property type="match status" value="1"/>
</dbReference>
<feature type="compositionally biased region" description="Polar residues" evidence="4">
    <location>
        <begin position="174"/>
        <end position="194"/>
    </location>
</feature>
<evidence type="ECO:0000256" key="3">
    <source>
        <dbReference type="PROSITE-ProRule" id="PRU00023"/>
    </source>
</evidence>